<dbReference type="PROSITE" id="PS01064">
    <property type="entry name" value="PYRIDOX_OXIDASE"/>
    <property type="match status" value="1"/>
</dbReference>
<dbReference type="EMBL" id="SWBO01000002">
    <property type="protein sequence ID" value="TKC02504.1"/>
    <property type="molecule type" value="Genomic_DNA"/>
</dbReference>
<dbReference type="RefSeq" id="WP_136874831.1">
    <property type="nucleotide sequence ID" value="NZ_SWBO01000002.1"/>
</dbReference>
<organism evidence="15 16">
    <name type="scientific">Pedobacter cryotolerans</name>
    <dbReference type="NCBI Taxonomy" id="2571270"/>
    <lineage>
        <taxon>Bacteria</taxon>
        <taxon>Pseudomonadati</taxon>
        <taxon>Bacteroidota</taxon>
        <taxon>Sphingobacteriia</taxon>
        <taxon>Sphingobacteriales</taxon>
        <taxon>Sphingobacteriaceae</taxon>
        <taxon>Pedobacter</taxon>
    </lineage>
</organism>
<evidence type="ECO:0000313" key="15">
    <source>
        <dbReference type="EMBL" id="TKC02504.1"/>
    </source>
</evidence>
<dbReference type="InterPro" id="IPR019740">
    <property type="entry name" value="Pyridox_Oxase_CS"/>
</dbReference>
<evidence type="ECO:0000256" key="1">
    <source>
        <dbReference type="ARBA" id="ARBA00004738"/>
    </source>
</evidence>
<dbReference type="FunFam" id="2.30.110.10:FF:000005">
    <property type="entry name" value="NAD(P)H-hydrate epimerase"/>
    <property type="match status" value="1"/>
</dbReference>
<feature type="binding site" evidence="9 10">
    <location>
        <begin position="195"/>
        <end position="197"/>
    </location>
    <ligand>
        <name>substrate</name>
    </ligand>
</feature>
<evidence type="ECO:0000259" key="13">
    <source>
        <dbReference type="Pfam" id="PF01243"/>
    </source>
</evidence>
<keyword evidence="8 9" id="KW-0664">Pyridoxine biosynthesis</keyword>
<comment type="pathway">
    <text evidence="1 9">Cofactor metabolism; pyridoxal 5'-phosphate salvage; pyridoxal 5'-phosphate from pyridoxamine 5'-phosphate: step 1/1.</text>
</comment>
<evidence type="ECO:0000256" key="6">
    <source>
        <dbReference type="ARBA" id="ARBA00022643"/>
    </source>
</evidence>
<keyword evidence="6 9" id="KW-0288">FMN</keyword>
<evidence type="ECO:0000313" key="16">
    <source>
        <dbReference type="Proteomes" id="UP000310477"/>
    </source>
</evidence>
<evidence type="ECO:0000256" key="8">
    <source>
        <dbReference type="ARBA" id="ARBA00023096"/>
    </source>
</evidence>
<evidence type="ECO:0000256" key="3">
    <source>
        <dbReference type="ARBA" id="ARBA00007301"/>
    </source>
</evidence>
<comment type="caution">
    <text evidence="9">Lacks conserved residue(s) required for the propagation of feature annotation.</text>
</comment>
<feature type="binding site" evidence="9 10">
    <location>
        <position position="131"/>
    </location>
    <ligand>
        <name>substrate</name>
    </ligand>
</feature>
<comment type="caution">
    <text evidence="15">The sequence shown here is derived from an EMBL/GenBank/DDBJ whole genome shotgun (WGS) entry which is preliminary data.</text>
</comment>
<evidence type="ECO:0000256" key="2">
    <source>
        <dbReference type="ARBA" id="ARBA00005037"/>
    </source>
</evidence>
<proteinExistence type="inferred from homology"/>
<dbReference type="NCBIfam" id="TIGR00558">
    <property type="entry name" value="pdxH"/>
    <property type="match status" value="1"/>
</dbReference>
<evidence type="ECO:0000256" key="4">
    <source>
        <dbReference type="ARBA" id="ARBA00011738"/>
    </source>
</evidence>
<comment type="similarity">
    <text evidence="3 9">Belongs to the pyridoxamine 5'-phosphate oxidase family.</text>
</comment>
<feature type="binding site" evidence="9 10">
    <location>
        <position position="70"/>
    </location>
    <ligand>
        <name>substrate</name>
    </ligand>
</feature>
<dbReference type="AlphaFoldDB" id="A0A4U1CE74"/>
<dbReference type="Pfam" id="PF10590">
    <property type="entry name" value="PNP_phzG_C"/>
    <property type="match status" value="1"/>
</dbReference>
<dbReference type="Proteomes" id="UP000310477">
    <property type="component" value="Unassembled WGS sequence"/>
</dbReference>
<feature type="domain" description="Pyridoxamine 5'-phosphate oxidase N-terminal" evidence="13">
    <location>
        <begin position="38"/>
        <end position="164"/>
    </location>
</feature>
<comment type="pathway">
    <text evidence="2 9">Cofactor metabolism; pyridoxal 5'-phosphate salvage; pyridoxal 5'-phosphate from pyridoxine 5'-phosphate: step 1/1.</text>
</comment>
<feature type="binding site" evidence="9 11">
    <location>
        <begin position="65"/>
        <end position="70"/>
    </location>
    <ligand>
        <name>FMN</name>
        <dbReference type="ChEBI" id="CHEBI:58210"/>
    </ligand>
</feature>
<accession>A0A4U1CE74</accession>
<dbReference type="SUPFAM" id="SSF50475">
    <property type="entry name" value="FMN-binding split barrel"/>
    <property type="match status" value="1"/>
</dbReference>
<dbReference type="GO" id="GO:0004733">
    <property type="term" value="F:pyridoxamine phosphate oxidase activity"/>
    <property type="evidence" value="ECO:0007669"/>
    <property type="project" value="UniProtKB-UniRule"/>
</dbReference>
<sequence>MEVTKETLENLRQDYRSAQLNDNDVNKNPIKQFEKWFAEAMTAEIFEPNAMTLATADKTGKPNARIVLLKGFDENGFSFYTNYLSQKGKELKKNPQACLVFFWGELERQVRIEGKIEKLSKEASEKYFHSRPIASQIGAIASPQSQVLNDRKELEQKFDELKTQYEGKTIPKPAHWGGYILKPTSIEFWQGRRSRLHDRIKFDLISGKWQTNRLAP</sequence>
<dbReference type="PIRSF" id="PIRSF000190">
    <property type="entry name" value="Pyd_amn-ph_oxd"/>
    <property type="match status" value="1"/>
</dbReference>
<keyword evidence="5 9" id="KW-0285">Flavoprotein</keyword>
<evidence type="ECO:0000256" key="9">
    <source>
        <dbReference type="HAMAP-Rule" id="MF_01629"/>
    </source>
</evidence>
<feature type="binding site" evidence="9 11">
    <location>
        <begin position="80"/>
        <end position="81"/>
    </location>
    <ligand>
        <name>FMN</name>
        <dbReference type="ChEBI" id="CHEBI:58210"/>
    </ligand>
</feature>
<protein>
    <recommendedName>
        <fullName evidence="9">Pyridoxine/pyridoxamine 5'-phosphate oxidase</fullName>
        <ecNumber evidence="9">1.4.3.5</ecNumber>
    </recommendedName>
    <alternativeName>
        <fullName evidence="9">PNP/PMP oxidase</fullName>
        <shortName evidence="9">PNPOx</shortName>
    </alternativeName>
    <alternativeName>
        <fullName evidence="9">Pyridoxal 5'-phosphate synthase</fullName>
    </alternativeName>
</protein>
<comment type="catalytic activity">
    <reaction evidence="9">
        <text>pyridoxine 5'-phosphate + O2 = pyridoxal 5'-phosphate + H2O2</text>
        <dbReference type="Rhea" id="RHEA:15149"/>
        <dbReference type="ChEBI" id="CHEBI:15379"/>
        <dbReference type="ChEBI" id="CHEBI:16240"/>
        <dbReference type="ChEBI" id="CHEBI:58589"/>
        <dbReference type="ChEBI" id="CHEBI:597326"/>
        <dbReference type="EC" id="1.4.3.5"/>
    </reaction>
</comment>
<feature type="binding site" evidence="10">
    <location>
        <begin position="12"/>
        <end position="15"/>
    </location>
    <ligand>
        <name>substrate</name>
    </ligand>
</feature>
<feature type="binding site" evidence="9 11">
    <location>
        <position position="199"/>
    </location>
    <ligand>
        <name>FMN</name>
        <dbReference type="ChEBI" id="CHEBI:58210"/>
    </ligand>
</feature>
<feature type="binding site" evidence="9 11">
    <location>
        <position position="87"/>
    </location>
    <ligand>
        <name>FMN</name>
        <dbReference type="ChEBI" id="CHEBI:58210"/>
    </ligand>
</feature>
<evidence type="ECO:0000256" key="11">
    <source>
        <dbReference type="PIRSR" id="PIRSR000190-2"/>
    </source>
</evidence>
<gene>
    <name evidence="9 15" type="primary">pdxH</name>
    <name evidence="15" type="ORF">FA045_04305</name>
</gene>
<dbReference type="EC" id="1.4.3.5" evidence="9"/>
<dbReference type="PANTHER" id="PTHR10851:SF0">
    <property type="entry name" value="PYRIDOXINE-5'-PHOSPHATE OXIDASE"/>
    <property type="match status" value="1"/>
</dbReference>
<evidence type="ECO:0000256" key="10">
    <source>
        <dbReference type="PIRSR" id="PIRSR000190-1"/>
    </source>
</evidence>
<feature type="binding site" evidence="9 11">
    <location>
        <position position="109"/>
    </location>
    <ligand>
        <name>FMN</name>
        <dbReference type="ChEBI" id="CHEBI:58210"/>
    </ligand>
</feature>
<dbReference type="NCBIfam" id="NF004231">
    <property type="entry name" value="PRK05679.1"/>
    <property type="match status" value="1"/>
</dbReference>
<dbReference type="InterPro" id="IPR000659">
    <property type="entry name" value="Pyridox_Oxase"/>
</dbReference>
<keyword evidence="12" id="KW-0175">Coiled coil</keyword>
<comment type="function">
    <text evidence="9">Catalyzes the oxidation of either pyridoxine 5'-phosphate (PNP) or pyridoxamine 5'-phosphate (PMP) into pyridoxal 5'-phosphate (PLP).</text>
</comment>
<feature type="binding site" evidence="9 11">
    <location>
        <position position="189"/>
    </location>
    <ligand>
        <name>FMN</name>
        <dbReference type="ChEBI" id="CHEBI:58210"/>
    </ligand>
</feature>
<evidence type="ECO:0000256" key="5">
    <source>
        <dbReference type="ARBA" id="ARBA00022630"/>
    </source>
</evidence>
<dbReference type="UniPathway" id="UPA01068">
    <property type="reaction ID" value="UER00304"/>
</dbReference>
<comment type="catalytic activity">
    <reaction evidence="9">
        <text>pyridoxamine 5'-phosphate + O2 + H2O = pyridoxal 5'-phosphate + H2O2 + NH4(+)</text>
        <dbReference type="Rhea" id="RHEA:15817"/>
        <dbReference type="ChEBI" id="CHEBI:15377"/>
        <dbReference type="ChEBI" id="CHEBI:15379"/>
        <dbReference type="ChEBI" id="CHEBI:16240"/>
        <dbReference type="ChEBI" id="CHEBI:28938"/>
        <dbReference type="ChEBI" id="CHEBI:58451"/>
        <dbReference type="ChEBI" id="CHEBI:597326"/>
        <dbReference type="EC" id="1.4.3.5"/>
    </reaction>
</comment>
<evidence type="ECO:0000256" key="7">
    <source>
        <dbReference type="ARBA" id="ARBA00023002"/>
    </source>
</evidence>
<reference evidence="15 16" key="1">
    <citation type="submission" date="2019-04" db="EMBL/GenBank/DDBJ databases">
        <title>Pedobacter sp. AR-2-6 sp. nov., isolated from Arctic soil.</title>
        <authorList>
            <person name="Dahal R.H."/>
            <person name="Kim D.-U."/>
        </authorList>
    </citation>
    <scope>NUCLEOTIDE SEQUENCE [LARGE SCALE GENOMIC DNA]</scope>
    <source>
        <strain evidence="15 16">AR-2-6</strain>
    </source>
</reference>
<dbReference type="InterPro" id="IPR019576">
    <property type="entry name" value="Pyridoxamine_oxidase_dimer_C"/>
</dbReference>
<name>A0A4U1CE74_9SPHI</name>
<dbReference type="Gene3D" id="2.30.110.10">
    <property type="entry name" value="Electron Transport, Fmn-binding Protein, Chain A"/>
    <property type="match status" value="1"/>
</dbReference>
<dbReference type="Pfam" id="PF01243">
    <property type="entry name" value="PNPOx_N"/>
    <property type="match status" value="1"/>
</dbReference>
<evidence type="ECO:0000256" key="12">
    <source>
        <dbReference type="SAM" id="Coils"/>
    </source>
</evidence>
<feature type="binding site" evidence="9 10">
    <location>
        <position position="127"/>
    </location>
    <ligand>
        <name>substrate</name>
    </ligand>
</feature>
<feature type="domain" description="Pyridoxine 5'-phosphate oxidase dimerisation C-terminal" evidence="14">
    <location>
        <begin position="176"/>
        <end position="216"/>
    </location>
</feature>
<feature type="binding site" evidence="9 11">
    <location>
        <begin position="144"/>
        <end position="145"/>
    </location>
    <ligand>
        <name>FMN</name>
        <dbReference type="ChEBI" id="CHEBI:58210"/>
    </ligand>
</feature>
<dbReference type="InterPro" id="IPR012349">
    <property type="entry name" value="Split_barrel_FMN-bd"/>
</dbReference>
<feature type="coiled-coil region" evidence="12">
    <location>
        <begin position="1"/>
        <end position="28"/>
    </location>
</feature>
<dbReference type="PANTHER" id="PTHR10851">
    <property type="entry name" value="PYRIDOXINE-5-PHOSPHATE OXIDASE"/>
    <property type="match status" value="1"/>
</dbReference>
<dbReference type="InterPro" id="IPR011576">
    <property type="entry name" value="Pyridox_Oxase_N"/>
</dbReference>
<dbReference type="OrthoDB" id="9780392at2"/>
<dbReference type="HAMAP" id="MF_01629">
    <property type="entry name" value="PdxH"/>
    <property type="match status" value="1"/>
</dbReference>
<evidence type="ECO:0000259" key="14">
    <source>
        <dbReference type="Pfam" id="PF10590"/>
    </source>
</evidence>
<dbReference type="GO" id="GO:0010181">
    <property type="term" value="F:FMN binding"/>
    <property type="evidence" value="ECO:0007669"/>
    <property type="project" value="UniProtKB-UniRule"/>
</dbReference>
<feature type="binding site" evidence="9 10">
    <location>
        <position position="135"/>
    </location>
    <ligand>
        <name>substrate</name>
    </ligand>
</feature>
<keyword evidence="16" id="KW-1185">Reference proteome</keyword>
<comment type="subunit">
    <text evidence="4 9">Homodimer.</text>
</comment>
<dbReference type="GO" id="GO:0008615">
    <property type="term" value="P:pyridoxine biosynthetic process"/>
    <property type="evidence" value="ECO:0007669"/>
    <property type="project" value="UniProtKB-UniRule"/>
</dbReference>
<comment type="cofactor">
    <cofactor evidence="9 11">
        <name>FMN</name>
        <dbReference type="ChEBI" id="CHEBI:58210"/>
    </cofactor>
    <text evidence="9 11">Binds 1 FMN per subunit.</text>
</comment>
<keyword evidence="7 9" id="KW-0560">Oxidoreductase</keyword>